<feature type="compositionally biased region" description="Basic and acidic residues" evidence="1">
    <location>
        <begin position="250"/>
        <end position="261"/>
    </location>
</feature>
<dbReference type="EMBL" id="LR728245">
    <property type="protein sequence ID" value="VWP00193.1"/>
    <property type="molecule type" value="Genomic_DNA"/>
</dbReference>
<evidence type="ECO:0000313" key="2">
    <source>
        <dbReference type="EMBL" id="VWP00193.1"/>
    </source>
</evidence>
<gene>
    <name evidence="2" type="primary">D2EAX7</name>
</gene>
<sequence>MLIKDAKCSFELTRAAATGFQHHAHLSPVVLRCHGLYVLNDDLIRPGGWVLYASATSSEPQCGRVDEILLRATDGAPFGILVCKAIVEKSASLPYRFPAVTLREGEYEFMSVQDVLCAVNVFHNCAKHDCRPARIKPIMQERQETSLHALEIVHTESTSFILNLAQLHNADIISHFRPTDRYPGLPREEIVQRAVAHRLQILADAAQKKIDAAEKKAQAAEKRAAAAQKKKQRDEERAQQGAAGETMQSGEKRRAEAVEEG</sequence>
<dbReference type="AlphaFoldDB" id="A0A5K1K2T3"/>
<protein>
    <submittedName>
        <fullName evidence="2">Rim20 protein</fullName>
    </submittedName>
</protein>
<name>A0A5K1K2T3_9APHY</name>
<feature type="compositionally biased region" description="Basic and acidic residues" evidence="1">
    <location>
        <begin position="214"/>
        <end position="224"/>
    </location>
</feature>
<evidence type="ECO:0000256" key="1">
    <source>
        <dbReference type="SAM" id="MobiDB-lite"/>
    </source>
</evidence>
<feature type="region of interest" description="Disordered" evidence="1">
    <location>
        <begin position="214"/>
        <end position="261"/>
    </location>
</feature>
<proteinExistence type="predicted"/>
<organism evidence="2">
    <name type="scientific">Ganoderma boninense</name>
    <dbReference type="NCBI Taxonomy" id="34458"/>
    <lineage>
        <taxon>Eukaryota</taxon>
        <taxon>Fungi</taxon>
        <taxon>Dikarya</taxon>
        <taxon>Basidiomycota</taxon>
        <taxon>Agaricomycotina</taxon>
        <taxon>Agaricomycetes</taxon>
        <taxon>Polyporales</taxon>
        <taxon>Polyporaceae</taxon>
        <taxon>Ganoderma</taxon>
    </lineage>
</organism>
<reference evidence="2" key="1">
    <citation type="submission" date="2019-10" db="EMBL/GenBank/DDBJ databases">
        <authorList>
            <person name="Nor Muhammad N."/>
        </authorList>
    </citation>
    <scope>NUCLEOTIDE SEQUENCE</scope>
</reference>
<accession>A0A5K1K2T3</accession>